<organism evidence="2 3">
    <name type="scientific">Pseudoalteromonas aurantia</name>
    <dbReference type="NCBI Taxonomy" id="43654"/>
    <lineage>
        <taxon>Bacteria</taxon>
        <taxon>Pseudomonadati</taxon>
        <taxon>Pseudomonadota</taxon>
        <taxon>Gammaproteobacteria</taxon>
        <taxon>Alteromonadales</taxon>
        <taxon>Pseudoalteromonadaceae</taxon>
        <taxon>Pseudoalteromonas</taxon>
    </lineage>
</organism>
<keyword evidence="1" id="KW-0812">Transmembrane</keyword>
<feature type="transmembrane region" description="Helical" evidence="1">
    <location>
        <begin position="52"/>
        <end position="71"/>
    </location>
</feature>
<keyword evidence="1" id="KW-0472">Membrane</keyword>
<reference evidence="3" key="2">
    <citation type="submission" date="2019-06" db="EMBL/GenBank/DDBJ databases">
        <title>Co-occurence of chitin degradation, pigmentation and bioactivity in marine Pseudoalteromonas.</title>
        <authorList>
            <person name="Sonnenschein E.C."/>
            <person name="Bech P.K."/>
        </authorList>
    </citation>
    <scope>NUCLEOTIDE SEQUENCE [LARGE SCALE GENOMIC DNA]</scope>
    <source>
        <strain evidence="3">S3790</strain>
    </source>
</reference>
<evidence type="ECO:0000313" key="2">
    <source>
        <dbReference type="EMBL" id="TMO69680.1"/>
    </source>
</evidence>
<protein>
    <submittedName>
        <fullName evidence="2">Uncharacterized protein</fullName>
    </submittedName>
</protein>
<keyword evidence="1" id="KW-1133">Transmembrane helix</keyword>
<feature type="transmembrane region" description="Helical" evidence="1">
    <location>
        <begin position="83"/>
        <end position="100"/>
    </location>
</feature>
<feature type="transmembrane region" description="Helical" evidence="1">
    <location>
        <begin position="6"/>
        <end position="23"/>
    </location>
</feature>
<proteinExistence type="predicted"/>
<evidence type="ECO:0000256" key="1">
    <source>
        <dbReference type="SAM" id="Phobius"/>
    </source>
</evidence>
<evidence type="ECO:0000313" key="3">
    <source>
        <dbReference type="Proteomes" id="UP000307217"/>
    </source>
</evidence>
<comment type="caution">
    <text evidence="2">The sequence shown here is derived from an EMBL/GenBank/DDBJ whole genome shotgun (WGS) entry which is preliminary data.</text>
</comment>
<accession>A0A5S3VCB1</accession>
<reference evidence="2 3" key="1">
    <citation type="submission" date="2018-01" db="EMBL/GenBank/DDBJ databases">
        <authorList>
            <person name="Paulsen S."/>
            <person name="Gram L.K."/>
        </authorList>
    </citation>
    <scope>NUCLEOTIDE SEQUENCE [LARGE SCALE GENOMIC DNA]</scope>
    <source>
        <strain evidence="2 3">S3790</strain>
    </source>
</reference>
<feature type="transmembrane region" description="Helical" evidence="1">
    <location>
        <begin position="30"/>
        <end position="46"/>
    </location>
</feature>
<dbReference type="Proteomes" id="UP000307217">
    <property type="component" value="Unassembled WGS sequence"/>
</dbReference>
<gene>
    <name evidence="2" type="ORF">CWC19_04305</name>
</gene>
<dbReference type="AlphaFoldDB" id="A0A5S3VCB1"/>
<sequence length="133" mass="15635">MNVYTLFIFIAPLLVPIISFKVFELSARQTFLGFIAYYNLWLYFLTFNSVNLYLSTFIYLFACTLLLAMLYRHCKKESFNLRSYKLNLSLSGVLLVAIAFEYEGLQWFCKNILLMQCICFIVETRLSNKAHES</sequence>
<dbReference type="EMBL" id="PNBX01000014">
    <property type="protein sequence ID" value="TMO69680.1"/>
    <property type="molecule type" value="Genomic_DNA"/>
</dbReference>
<name>A0A5S3VCB1_9GAMM</name>